<feature type="region of interest" description="Disordered" evidence="1">
    <location>
        <begin position="1"/>
        <end position="137"/>
    </location>
</feature>
<dbReference type="EMBL" id="LT853694">
    <property type="protein sequence ID" value="SMQ48943.1"/>
    <property type="molecule type" value="Genomic_DNA"/>
</dbReference>
<protein>
    <recommendedName>
        <fullName evidence="4">Transcription factor domain-containing protein</fullName>
    </recommendedName>
</protein>
<keyword evidence="3" id="KW-1185">Reference proteome</keyword>
<reference evidence="2 3" key="1">
    <citation type="submission" date="2016-06" db="EMBL/GenBank/DDBJ databases">
        <authorList>
            <person name="Kjaerup R.B."/>
            <person name="Dalgaard T.S."/>
            <person name="Juul-Madsen H.R."/>
        </authorList>
    </citation>
    <scope>NUCLEOTIDE SEQUENCE [LARGE SCALE GENOMIC DNA]</scope>
</reference>
<dbReference type="PANTHER" id="PTHR37540:SF5">
    <property type="entry name" value="TRANSCRIPTION FACTOR DOMAIN-CONTAINING PROTEIN"/>
    <property type="match status" value="1"/>
</dbReference>
<feature type="compositionally biased region" description="Basic residues" evidence="1">
    <location>
        <begin position="31"/>
        <end position="51"/>
    </location>
</feature>
<dbReference type="Proteomes" id="UP000215127">
    <property type="component" value="Chromosome 3"/>
</dbReference>
<accession>A0A1X7RNF5</accession>
<dbReference type="InterPro" id="IPR021858">
    <property type="entry name" value="Fun_TF"/>
</dbReference>
<evidence type="ECO:0000256" key="1">
    <source>
        <dbReference type="SAM" id="MobiDB-lite"/>
    </source>
</evidence>
<evidence type="ECO:0000313" key="2">
    <source>
        <dbReference type="EMBL" id="SMQ48943.1"/>
    </source>
</evidence>
<proteinExistence type="predicted"/>
<gene>
    <name evidence="2" type="ORF">ZT3D7_G4093</name>
</gene>
<evidence type="ECO:0008006" key="4">
    <source>
        <dbReference type="Google" id="ProtNLM"/>
    </source>
</evidence>
<dbReference type="STRING" id="1276538.A0A1X7RNF5"/>
<organism evidence="2 3">
    <name type="scientific">Zymoseptoria tritici (strain ST99CH_3D7)</name>
    <dbReference type="NCBI Taxonomy" id="1276538"/>
    <lineage>
        <taxon>Eukaryota</taxon>
        <taxon>Fungi</taxon>
        <taxon>Dikarya</taxon>
        <taxon>Ascomycota</taxon>
        <taxon>Pezizomycotina</taxon>
        <taxon>Dothideomycetes</taxon>
        <taxon>Dothideomycetidae</taxon>
        <taxon>Mycosphaerellales</taxon>
        <taxon>Mycosphaerellaceae</taxon>
        <taxon>Zymoseptoria</taxon>
    </lineage>
</organism>
<name>A0A1X7RNF5_ZYMT9</name>
<feature type="compositionally biased region" description="Polar residues" evidence="1">
    <location>
        <begin position="75"/>
        <end position="130"/>
    </location>
</feature>
<sequence>MSGNDGKTPVLNFITYEPGSKPTNKDPTLRSRVRSHVTRLQHRKEREKRKLAGSAGTLPLQLQHPDEPSAELEDASSTVGAVDSETSSLNSPATAGPSRNSSIGTHQSAGHASRNSSISALRSAGTQTAQLPRPSAAQLVRSGKLAGNVSRQTITSDSNDQMARVLANLNLDFATVFDHYKWIVRVQSPDWDRIFMPTAPAGTGYGILTSAVAQDPAMVATAVLVAAGHILSIRDNGMSGNVARWIFELKSFVLNVVNEALRDPERATSDVLVCAVLILAGHEGLQGSTESFHVHMRGLVQMINLRGGLSHLNDRHPWLEEYVIWQDTNVCAIMQCEPYWSRTKEHTKGLPTVNPRPRMWLLKETA</sequence>
<evidence type="ECO:0000313" key="3">
    <source>
        <dbReference type="Proteomes" id="UP000215127"/>
    </source>
</evidence>
<dbReference type="Pfam" id="PF11951">
    <property type="entry name" value="Fungal_trans_2"/>
    <property type="match status" value="1"/>
</dbReference>
<dbReference type="AlphaFoldDB" id="A0A1X7RNF5"/>
<dbReference type="PANTHER" id="PTHR37540">
    <property type="entry name" value="TRANSCRIPTION FACTOR (ACR-2), PUTATIVE-RELATED-RELATED"/>
    <property type="match status" value="1"/>
</dbReference>